<keyword evidence="1" id="KW-0812">Transmembrane</keyword>
<evidence type="ECO:0000313" key="2">
    <source>
        <dbReference type="EMBL" id="VYT01177.1"/>
    </source>
</evidence>
<organism evidence="2">
    <name type="scientific">Akkermansia muciniphila</name>
    <dbReference type="NCBI Taxonomy" id="239935"/>
    <lineage>
        <taxon>Bacteria</taxon>
        <taxon>Pseudomonadati</taxon>
        <taxon>Verrucomicrobiota</taxon>
        <taxon>Verrucomicrobiia</taxon>
        <taxon>Verrucomicrobiales</taxon>
        <taxon>Akkermansiaceae</taxon>
        <taxon>Akkermansia</taxon>
    </lineage>
</organism>
<keyword evidence="1" id="KW-1133">Transmembrane helix</keyword>
<proteinExistence type="predicted"/>
<dbReference type="AlphaFoldDB" id="A0A6N2T6T2"/>
<name>A0A6N2T6T2_9BACT</name>
<dbReference type="EMBL" id="CACRSS010000005">
    <property type="protein sequence ID" value="VYT01177.1"/>
    <property type="molecule type" value="Genomic_DNA"/>
</dbReference>
<dbReference type="RefSeq" id="WP_180971127.1">
    <property type="nucleotide sequence ID" value="NZ_CABMLK010000001.1"/>
</dbReference>
<keyword evidence="1" id="KW-0472">Membrane</keyword>
<protein>
    <submittedName>
        <fullName evidence="2">Uncharacterized protein</fullName>
    </submittedName>
</protein>
<reference evidence="2" key="1">
    <citation type="submission" date="2019-11" db="EMBL/GenBank/DDBJ databases">
        <authorList>
            <person name="Feng L."/>
        </authorList>
    </citation>
    <scope>NUCLEOTIDE SEQUENCE</scope>
    <source>
        <strain evidence="2">AMuciniphilaLFYP55</strain>
    </source>
</reference>
<sequence length="59" mass="6790">MMNTLAIFGLGTPEIIAILVIVFPALFLVIFLVVWRFHRFAVRRLAEQQKQEQESSDDA</sequence>
<feature type="transmembrane region" description="Helical" evidence="1">
    <location>
        <begin position="15"/>
        <end position="35"/>
    </location>
</feature>
<gene>
    <name evidence="2" type="ORF">AMLFYP55_02474</name>
</gene>
<evidence type="ECO:0000256" key="1">
    <source>
        <dbReference type="SAM" id="Phobius"/>
    </source>
</evidence>
<accession>A0A6N2T6T2</accession>